<evidence type="ECO:0000256" key="2">
    <source>
        <dbReference type="ARBA" id="ARBA00022603"/>
    </source>
</evidence>
<comment type="caution">
    <text evidence="9">The sequence shown here is derived from an EMBL/GenBank/DDBJ whole genome shotgun (WGS) entry which is preliminary data.</text>
</comment>
<keyword evidence="10" id="KW-1185">Reference proteome</keyword>
<dbReference type="Gene3D" id="1.10.1670.10">
    <property type="entry name" value="Helix-hairpin-Helix base-excision DNA repair enzymes (C-terminal)"/>
    <property type="match status" value="1"/>
</dbReference>
<dbReference type="Pfam" id="PF02805">
    <property type="entry name" value="Ada_Zn_binding"/>
    <property type="match status" value="1"/>
</dbReference>
<reference evidence="10" key="1">
    <citation type="journal article" date="2019" name="Int. J. Syst. Evol. Microbiol.">
        <title>The Global Catalogue of Microorganisms (GCM) 10K type strain sequencing project: providing services to taxonomists for standard genome sequencing and annotation.</title>
        <authorList>
            <consortium name="The Broad Institute Genomics Platform"/>
            <consortium name="The Broad Institute Genome Sequencing Center for Infectious Disease"/>
            <person name="Wu L."/>
            <person name="Ma J."/>
        </authorList>
    </citation>
    <scope>NUCLEOTIDE SEQUENCE [LARGE SCALE GENOMIC DNA]</scope>
    <source>
        <strain evidence="10">KCTC 52473</strain>
    </source>
</reference>
<keyword evidence="4" id="KW-0805">Transcription regulation</keyword>
<evidence type="ECO:0000259" key="8">
    <source>
        <dbReference type="PROSITE" id="PS01124"/>
    </source>
</evidence>
<dbReference type="SUPFAM" id="SSF55945">
    <property type="entry name" value="TATA-box binding protein-like"/>
    <property type="match status" value="1"/>
</dbReference>
<evidence type="ECO:0000256" key="5">
    <source>
        <dbReference type="ARBA" id="ARBA00023159"/>
    </source>
</evidence>
<dbReference type="PROSITE" id="PS01124">
    <property type="entry name" value="HTH_ARAC_FAMILY_2"/>
    <property type="match status" value="1"/>
</dbReference>
<evidence type="ECO:0000313" key="10">
    <source>
        <dbReference type="Proteomes" id="UP001595478"/>
    </source>
</evidence>
<keyword evidence="3" id="KW-0227">DNA damage</keyword>
<keyword evidence="5" id="KW-0010">Activator</keyword>
<dbReference type="SUPFAM" id="SSF46689">
    <property type="entry name" value="Homeodomain-like"/>
    <property type="match status" value="2"/>
</dbReference>
<sequence length="465" mass="52575">MSSNQAVNNAYLTVEQCSRARLARDPRFDGLFFILVKSTGVFCRPICRVRLPQEKNVEYSFSAVDAIQRGYRPCLRCRPDSAPMSFAWLGVETSVKRACSLLVEYPCQSIEEISQRLGISARYLTKLFAEYLQVSPKQYRLYHQLLSAKRLLHQTQFTIEEIAQSVGFSGARQLQVHTKSKFNLTPKQIRQSNRQSISDSASKQIEMFLPYRPPYEWEALRDFLELRAIAGNEKITSNSVAKILSINDRAVPIMLIHKPDNSGFTLKFSTEHLSLLSSIYQAVHIMLDLHAAPLVIEQALKNSGLPSNDIMPGVRIPGVANRFEAACRAVLGQQVSIKAAITHLNRLHEHLSKDGAFPTALDVSQSSLPFLKMPERRKQALRDVASLLHNNPDASIDEWLEIKGIGSWTCEYVKMRTHASTDVYLATDLVIKQQVESLRTQGIQLDAPRSAPWQSYLTFTIWNRA</sequence>
<dbReference type="RefSeq" id="WP_376920837.1">
    <property type="nucleotide sequence ID" value="NZ_JBHRSW010000029.1"/>
</dbReference>
<evidence type="ECO:0000256" key="6">
    <source>
        <dbReference type="ARBA" id="ARBA00023163"/>
    </source>
</evidence>
<dbReference type="InterPro" id="IPR018060">
    <property type="entry name" value="HTH_AraC"/>
</dbReference>
<protein>
    <submittedName>
        <fullName evidence="9">DNA-3-methyladenine glycosylase 2 family protein</fullName>
    </submittedName>
</protein>
<keyword evidence="7" id="KW-0234">DNA repair</keyword>
<dbReference type="SMART" id="SM01009">
    <property type="entry name" value="AlkA_N"/>
    <property type="match status" value="1"/>
</dbReference>
<evidence type="ECO:0000256" key="4">
    <source>
        <dbReference type="ARBA" id="ARBA00023015"/>
    </source>
</evidence>
<evidence type="ECO:0000256" key="7">
    <source>
        <dbReference type="ARBA" id="ARBA00023204"/>
    </source>
</evidence>
<gene>
    <name evidence="9" type="ORF">ACFOHL_13910</name>
</gene>
<dbReference type="InterPro" id="IPR004026">
    <property type="entry name" value="Ada_DNA_repair_Zn-bd"/>
</dbReference>
<dbReference type="InterPro" id="IPR009057">
    <property type="entry name" value="Homeodomain-like_sf"/>
</dbReference>
<dbReference type="InterPro" id="IPR037046">
    <property type="entry name" value="AlkA_N_sf"/>
</dbReference>
<dbReference type="InterPro" id="IPR023170">
    <property type="entry name" value="HhH_base_excis_C"/>
</dbReference>
<dbReference type="Gene3D" id="3.40.10.10">
    <property type="entry name" value="DNA Methylphosphotriester Repair Domain"/>
    <property type="match status" value="1"/>
</dbReference>
<organism evidence="9 10">
    <name type="scientific">Agaribacter flavus</name>
    <dbReference type="NCBI Taxonomy" id="1902781"/>
    <lineage>
        <taxon>Bacteria</taxon>
        <taxon>Pseudomonadati</taxon>
        <taxon>Pseudomonadota</taxon>
        <taxon>Gammaproteobacteria</taxon>
        <taxon>Alteromonadales</taxon>
        <taxon>Alteromonadaceae</taxon>
        <taxon>Agaribacter</taxon>
    </lineage>
</organism>
<dbReference type="InterPro" id="IPR011257">
    <property type="entry name" value="DNA_glycosylase"/>
</dbReference>
<dbReference type="Pfam" id="PF06029">
    <property type="entry name" value="AlkA_N"/>
    <property type="match status" value="1"/>
</dbReference>
<keyword evidence="6" id="KW-0804">Transcription</keyword>
<dbReference type="Pfam" id="PF12833">
    <property type="entry name" value="HTH_18"/>
    <property type="match status" value="1"/>
</dbReference>
<proteinExistence type="predicted"/>
<dbReference type="InterPro" id="IPR010316">
    <property type="entry name" value="AlkA_N"/>
</dbReference>
<accession>A0ABV7FRI8</accession>
<dbReference type="SUPFAM" id="SSF48150">
    <property type="entry name" value="DNA-glycosylase"/>
    <property type="match status" value="1"/>
</dbReference>
<dbReference type="EMBL" id="JBHRSW010000029">
    <property type="protein sequence ID" value="MFC3122715.1"/>
    <property type="molecule type" value="Genomic_DNA"/>
</dbReference>
<comment type="cofactor">
    <cofactor evidence="1">
        <name>Zn(2+)</name>
        <dbReference type="ChEBI" id="CHEBI:29105"/>
    </cofactor>
</comment>
<name>A0ABV7FRI8_9ALTE</name>
<dbReference type="Gene3D" id="1.10.10.60">
    <property type="entry name" value="Homeodomain-like"/>
    <property type="match status" value="2"/>
</dbReference>
<dbReference type="PANTHER" id="PTHR43003:SF13">
    <property type="entry name" value="DNA-3-METHYLADENINE GLYCOSYLASE 2"/>
    <property type="match status" value="1"/>
</dbReference>
<dbReference type="SMART" id="SM00342">
    <property type="entry name" value="HTH_ARAC"/>
    <property type="match status" value="1"/>
</dbReference>
<keyword evidence="2" id="KW-0808">Transferase</keyword>
<evidence type="ECO:0000313" key="9">
    <source>
        <dbReference type="EMBL" id="MFC3122715.1"/>
    </source>
</evidence>
<dbReference type="SUPFAM" id="SSF57884">
    <property type="entry name" value="Ada DNA repair protein, N-terminal domain (N-Ada 10)"/>
    <property type="match status" value="1"/>
</dbReference>
<dbReference type="Gene3D" id="3.30.310.20">
    <property type="entry name" value="DNA-3-methyladenine glycosylase AlkA, N-terminal domain"/>
    <property type="match status" value="1"/>
</dbReference>
<dbReference type="InterPro" id="IPR051912">
    <property type="entry name" value="Alkylbase_DNA_Glycosylase/TA"/>
</dbReference>
<dbReference type="Gene3D" id="1.10.340.30">
    <property type="entry name" value="Hypothetical protein, domain 2"/>
    <property type="match status" value="1"/>
</dbReference>
<dbReference type="InterPro" id="IPR035451">
    <property type="entry name" value="Ada-like_dom_sf"/>
</dbReference>
<dbReference type="PANTHER" id="PTHR43003">
    <property type="entry name" value="DNA-3-METHYLADENINE GLYCOSYLASE"/>
    <property type="match status" value="1"/>
</dbReference>
<keyword evidence="2" id="KW-0489">Methyltransferase</keyword>
<evidence type="ECO:0000256" key="1">
    <source>
        <dbReference type="ARBA" id="ARBA00001947"/>
    </source>
</evidence>
<dbReference type="Proteomes" id="UP001595478">
    <property type="component" value="Unassembled WGS sequence"/>
</dbReference>
<evidence type="ECO:0000256" key="3">
    <source>
        <dbReference type="ARBA" id="ARBA00022763"/>
    </source>
</evidence>
<feature type="domain" description="HTH araC/xylS-type" evidence="8">
    <location>
        <begin position="109"/>
        <end position="192"/>
    </location>
</feature>